<dbReference type="Proteomes" id="UP001198983">
    <property type="component" value="Chromosome"/>
</dbReference>
<keyword evidence="1" id="KW-0472">Membrane</keyword>
<gene>
    <name evidence="2" type="ORF">JW646_15485</name>
</gene>
<proteinExistence type="predicted"/>
<keyword evidence="1" id="KW-1133">Transmembrane helix</keyword>
<dbReference type="EMBL" id="CP081135">
    <property type="protein sequence ID" value="UEL47024.1"/>
    <property type="molecule type" value="Genomic_DNA"/>
</dbReference>
<feature type="transmembrane region" description="Helical" evidence="1">
    <location>
        <begin position="12"/>
        <end position="43"/>
    </location>
</feature>
<evidence type="ECO:0000256" key="1">
    <source>
        <dbReference type="SAM" id="Phobius"/>
    </source>
</evidence>
<dbReference type="RefSeq" id="WP_074915685.1">
    <property type="nucleotide sequence ID" value="NZ_CP081135.1"/>
</dbReference>
<sequence>MILTVVKETLLLFLALLLGINEIYILGIPTILIISCFCTAGLFYTGFEEILVNTESEDCTLGIINIFLGFVLLGMILTNNIRV</sequence>
<protein>
    <submittedName>
        <fullName evidence="2">Uncharacterized protein</fullName>
    </submittedName>
</protein>
<feature type="transmembrane region" description="Helical" evidence="1">
    <location>
        <begin position="63"/>
        <end position="81"/>
    </location>
</feature>
<name>A0AAX2ZCC0_9FIRM</name>
<keyword evidence="3" id="KW-1185">Reference proteome</keyword>
<dbReference type="AlphaFoldDB" id="A0AAX2ZCC0"/>
<organism evidence="2 3">
    <name type="scientific">Terrisporobacter hibernicus</name>
    <dbReference type="NCBI Taxonomy" id="2813371"/>
    <lineage>
        <taxon>Bacteria</taxon>
        <taxon>Bacillati</taxon>
        <taxon>Bacillota</taxon>
        <taxon>Clostridia</taxon>
        <taxon>Peptostreptococcales</taxon>
        <taxon>Peptostreptococcaceae</taxon>
        <taxon>Terrisporobacter</taxon>
    </lineage>
</organism>
<evidence type="ECO:0000313" key="3">
    <source>
        <dbReference type="Proteomes" id="UP001198983"/>
    </source>
</evidence>
<dbReference type="KEGG" id="tem:JW646_15485"/>
<reference evidence="2 3" key="1">
    <citation type="journal article" date="2023" name="Int. J. Syst. Evol. Microbiol.">
        <title>Terrisporobacter hibernicus sp. nov., isolated from bovine faeces in Northern Ireland.</title>
        <authorList>
            <person name="Mitchell M."/>
            <person name="Nguyen S.V."/>
            <person name="Connor M."/>
            <person name="Fairley D.J."/>
            <person name="Donoghue O."/>
            <person name="Marshall H."/>
            <person name="Koolman L."/>
            <person name="McMullan G."/>
            <person name="Schaffer K.E."/>
            <person name="McGrath J.W."/>
            <person name="Fanning S."/>
        </authorList>
    </citation>
    <scope>NUCLEOTIDE SEQUENCE [LARGE SCALE GENOMIC DNA]</scope>
    <source>
        <strain evidence="2 3">MCA3</strain>
    </source>
</reference>
<accession>A0AAX2ZCC0</accession>
<keyword evidence="1" id="KW-0812">Transmembrane</keyword>
<evidence type="ECO:0000313" key="2">
    <source>
        <dbReference type="EMBL" id="UEL47024.1"/>
    </source>
</evidence>